<evidence type="ECO:0000256" key="2">
    <source>
        <dbReference type="ARBA" id="ARBA00005684"/>
    </source>
</evidence>
<dbReference type="InterPro" id="IPR017853">
    <property type="entry name" value="GH"/>
</dbReference>
<keyword evidence="6 10" id="KW-0808">Transferase</keyword>
<dbReference type="Proteomes" id="UP000276634">
    <property type="component" value="Unassembled WGS sequence"/>
</dbReference>
<evidence type="ECO:0000256" key="8">
    <source>
        <dbReference type="ARBA" id="ARBA00031423"/>
    </source>
</evidence>
<gene>
    <name evidence="11" type="ORF">EDC57_2026</name>
</gene>
<dbReference type="NCBIfam" id="NF011080">
    <property type="entry name" value="PRK14508.1-3"/>
    <property type="match status" value="1"/>
</dbReference>
<dbReference type="GO" id="GO:0005975">
    <property type="term" value="P:carbohydrate metabolic process"/>
    <property type="evidence" value="ECO:0007669"/>
    <property type="project" value="InterPro"/>
</dbReference>
<evidence type="ECO:0000256" key="4">
    <source>
        <dbReference type="ARBA" id="ARBA00020295"/>
    </source>
</evidence>
<dbReference type="SUPFAM" id="SSF51445">
    <property type="entry name" value="(Trans)glycosidases"/>
    <property type="match status" value="1"/>
</dbReference>
<comment type="caution">
    <text evidence="11">The sequence shown here is derived from an EMBL/GenBank/DDBJ whole genome shotgun (WGS) entry which is preliminary data.</text>
</comment>
<evidence type="ECO:0000256" key="3">
    <source>
        <dbReference type="ARBA" id="ARBA00012560"/>
    </source>
</evidence>
<dbReference type="EMBL" id="RJVI01000002">
    <property type="protein sequence ID" value="ROR32813.1"/>
    <property type="molecule type" value="Genomic_DNA"/>
</dbReference>
<dbReference type="NCBIfam" id="TIGR00217">
    <property type="entry name" value="malQ"/>
    <property type="match status" value="1"/>
</dbReference>
<accession>A0A3N1Y1V2</accession>
<dbReference type="Gene3D" id="3.20.20.80">
    <property type="entry name" value="Glycosidases"/>
    <property type="match status" value="1"/>
</dbReference>
<proteinExistence type="inferred from homology"/>
<dbReference type="PANTHER" id="PTHR32438:SF5">
    <property type="entry name" value="4-ALPHA-GLUCANOTRANSFERASE DPE1, CHLOROPLASTIC_AMYLOPLASTIC"/>
    <property type="match status" value="1"/>
</dbReference>
<protein>
    <recommendedName>
        <fullName evidence="4 10">4-alpha-glucanotransferase</fullName>
        <ecNumber evidence="3 10">2.4.1.25</ecNumber>
    </recommendedName>
    <alternativeName>
        <fullName evidence="8 10">Amylomaltase</fullName>
    </alternativeName>
    <alternativeName>
        <fullName evidence="9 10">Disproportionating enzyme</fullName>
    </alternativeName>
</protein>
<keyword evidence="12" id="KW-1185">Reference proteome</keyword>
<evidence type="ECO:0000256" key="9">
    <source>
        <dbReference type="ARBA" id="ARBA00031501"/>
    </source>
</evidence>
<dbReference type="AlphaFoldDB" id="A0A3N1Y1V2"/>
<evidence type="ECO:0000256" key="1">
    <source>
        <dbReference type="ARBA" id="ARBA00000439"/>
    </source>
</evidence>
<sequence length="481" mass="52669">MSPIPGGRAAGVLCHVTSLPGPDPDGGTLGAEAHRFARWLGEAGLRWWQVLPLGPTHEDRSPYQPLSAFAGDARLIDLEALAAEGWLDDPHRPRAEALAAARQRLEAGADEAARADYARFCAEAAAWLEDYALFAALRAAHGGAPWWRWPAPLRDRDAAALAEAARGLADAVAQVRFEQFVFWRQWRRLREAAAGAGVRLMGDLPIFVALDSAEVWAARGLFDLDAEGRPRTVAGVPPDYFSADGQRWGNPLYRWEVHAADGYRWWVRRVGWLLRHFDLVRIDHFRGFAACWAIPAGEPTARNGRWVPGPGRALFDALRKALGPLPLVAEDLGYITDDVVALREGLGLPGMRVLQFAFDGGADNPHLPHNHARDLVVYTGTHDNDTTLGWFEGLDGAVRGRVLDYLGRPGEPMPWPLVRAALASVAVLAMVPMQDLLGLGAGHRMNRPGTTEGNWRWRFGWAQVPPDLAAQVAALAALYGR</sequence>
<evidence type="ECO:0000256" key="5">
    <source>
        <dbReference type="ARBA" id="ARBA00022676"/>
    </source>
</evidence>
<evidence type="ECO:0000256" key="6">
    <source>
        <dbReference type="ARBA" id="ARBA00022679"/>
    </source>
</evidence>
<name>A0A3N1Y1V2_9GAMM</name>
<dbReference type="GO" id="GO:0004134">
    <property type="term" value="F:4-alpha-glucanotransferase activity"/>
    <property type="evidence" value="ECO:0007669"/>
    <property type="project" value="UniProtKB-EC"/>
</dbReference>
<comment type="similarity">
    <text evidence="2 10">Belongs to the disproportionating enzyme family.</text>
</comment>
<keyword evidence="5 10" id="KW-0328">Glycosyltransferase</keyword>
<evidence type="ECO:0000256" key="10">
    <source>
        <dbReference type="RuleBase" id="RU361207"/>
    </source>
</evidence>
<evidence type="ECO:0000313" key="12">
    <source>
        <dbReference type="Proteomes" id="UP000276634"/>
    </source>
</evidence>
<dbReference type="OrthoDB" id="9763489at2"/>
<evidence type="ECO:0000313" key="11">
    <source>
        <dbReference type="EMBL" id="ROR32813.1"/>
    </source>
</evidence>
<dbReference type="Pfam" id="PF02446">
    <property type="entry name" value="Glyco_hydro_77"/>
    <property type="match status" value="1"/>
</dbReference>
<reference evidence="11 12" key="1">
    <citation type="submission" date="2018-11" db="EMBL/GenBank/DDBJ databases">
        <title>Genomic Encyclopedia of Type Strains, Phase IV (KMG-IV): sequencing the most valuable type-strain genomes for metagenomic binning, comparative biology and taxonomic classification.</title>
        <authorList>
            <person name="Goeker M."/>
        </authorList>
    </citation>
    <scope>NUCLEOTIDE SEQUENCE [LARGE SCALE GENOMIC DNA]</scope>
    <source>
        <strain evidence="11 12">DSM 100275</strain>
    </source>
</reference>
<keyword evidence="7 10" id="KW-0119">Carbohydrate metabolism</keyword>
<dbReference type="RefSeq" id="WP_123401713.1">
    <property type="nucleotide sequence ID" value="NZ_RJVI01000002.1"/>
</dbReference>
<organism evidence="11 12">
    <name type="scientific">Inmirania thermothiophila</name>
    <dbReference type="NCBI Taxonomy" id="1750597"/>
    <lineage>
        <taxon>Bacteria</taxon>
        <taxon>Pseudomonadati</taxon>
        <taxon>Pseudomonadota</taxon>
        <taxon>Gammaproteobacteria</taxon>
        <taxon>Chromatiales</taxon>
        <taxon>Ectothiorhodospiraceae</taxon>
        <taxon>Inmirania</taxon>
    </lineage>
</organism>
<evidence type="ECO:0000256" key="7">
    <source>
        <dbReference type="ARBA" id="ARBA00023277"/>
    </source>
</evidence>
<comment type="catalytic activity">
    <reaction evidence="1 10">
        <text>Transfers a segment of a (1-&gt;4)-alpha-D-glucan to a new position in an acceptor, which may be glucose or a (1-&gt;4)-alpha-D-glucan.</text>
        <dbReference type="EC" id="2.4.1.25"/>
    </reaction>
</comment>
<dbReference type="EC" id="2.4.1.25" evidence="3 10"/>
<dbReference type="InterPro" id="IPR003385">
    <property type="entry name" value="Glyco_hydro_77"/>
</dbReference>
<dbReference type="PANTHER" id="PTHR32438">
    <property type="entry name" value="4-ALPHA-GLUCANOTRANSFERASE DPE1, CHLOROPLASTIC/AMYLOPLASTIC"/>
    <property type="match status" value="1"/>
</dbReference>